<dbReference type="SUPFAM" id="SSF52540">
    <property type="entry name" value="P-loop containing nucleoside triphosphate hydrolases"/>
    <property type="match status" value="1"/>
</dbReference>
<evidence type="ECO:0000256" key="2">
    <source>
        <dbReference type="ARBA" id="ARBA00007599"/>
    </source>
</evidence>
<name>A0ABW3ZLF4_9RHOB</name>
<dbReference type="EMBL" id="JBHTMU010000036">
    <property type="protein sequence ID" value="MFD1343992.1"/>
    <property type="molecule type" value="Genomic_DNA"/>
</dbReference>
<gene>
    <name evidence="11" type="primary">tsaE</name>
    <name evidence="11" type="ORF">ACFQ4E_16300</name>
</gene>
<reference evidence="12" key="1">
    <citation type="journal article" date="2019" name="Int. J. Syst. Evol. Microbiol.">
        <title>The Global Catalogue of Microorganisms (GCM) 10K type strain sequencing project: providing services to taxonomists for standard genome sequencing and annotation.</title>
        <authorList>
            <consortium name="The Broad Institute Genomics Platform"/>
            <consortium name="The Broad Institute Genome Sequencing Center for Infectious Disease"/>
            <person name="Wu L."/>
            <person name="Ma J."/>
        </authorList>
    </citation>
    <scope>NUCLEOTIDE SEQUENCE [LARGE SCALE GENOMIC DNA]</scope>
    <source>
        <strain evidence="12">CCUG 62953</strain>
    </source>
</reference>
<evidence type="ECO:0000256" key="9">
    <source>
        <dbReference type="ARBA" id="ARBA00022842"/>
    </source>
</evidence>
<dbReference type="InterPro" id="IPR003442">
    <property type="entry name" value="T6A_TsaE"/>
</dbReference>
<dbReference type="Pfam" id="PF02367">
    <property type="entry name" value="TsaE"/>
    <property type="match status" value="1"/>
</dbReference>
<dbReference type="NCBIfam" id="TIGR00150">
    <property type="entry name" value="T6A_YjeE"/>
    <property type="match status" value="1"/>
</dbReference>
<comment type="caution">
    <text evidence="11">The sequence shown here is derived from an EMBL/GenBank/DDBJ whole genome shotgun (WGS) entry which is preliminary data.</text>
</comment>
<dbReference type="RefSeq" id="WP_386805418.1">
    <property type="nucleotide sequence ID" value="NZ_JBHTMU010000036.1"/>
</dbReference>
<evidence type="ECO:0000256" key="8">
    <source>
        <dbReference type="ARBA" id="ARBA00022840"/>
    </source>
</evidence>
<keyword evidence="7" id="KW-0547">Nucleotide-binding</keyword>
<evidence type="ECO:0000256" key="4">
    <source>
        <dbReference type="ARBA" id="ARBA00022490"/>
    </source>
</evidence>
<keyword evidence="8" id="KW-0067">ATP-binding</keyword>
<comment type="subcellular location">
    <subcellularLocation>
        <location evidence="1">Cytoplasm</location>
    </subcellularLocation>
</comment>
<protein>
    <recommendedName>
        <fullName evidence="3">tRNA threonylcarbamoyladenosine biosynthesis protein TsaE</fullName>
    </recommendedName>
    <alternativeName>
        <fullName evidence="10">t(6)A37 threonylcarbamoyladenosine biosynthesis protein TsaE</fullName>
    </alternativeName>
</protein>
<evidence type="ECO:0000256" key="3">
    <source>
        <dbReference type="ARBA" id="ARBA00019010"/>
    </source>
</evidence>
<proteinExistence type="inferred from homology"/>
<keyword evidence="5" id="KW-0819">tRNA processing</keyword>
<evidence type="ECO:0000256" key="10">
    <source>
        <dbReference type="ARBA" id="ARBA00032441"/>
    </source>
</evidence>
<evidence type="ECO:0000313" key="11">
    <source>
        <dbReference type="EMBL" id="MFD1343992.1"/>
    </source>
</evidence>
<dbReference type="PANTHER" id="PTHR33540">
    <property type="entry name" value="TRNA THREONYLCARBAMOYLADENOSINE BIOSYNTHESIS PROTEIN TSAE"/>
    <property type="match status" value="1"/>
</dbReference>
<dbReference type="Gene3D" id="3.40.50.300">
    <property type="entry name" value="P-loop containing nucleotide triphosphate hydrolases"/>
    <property type="match status" value="1"/>
</dbReference>
<comment type="similarity">
    <text evidence="2">Belongs to the TsaE family.</text>
</comment>
<dbReference type="InterPro" id="IPR027417">
    <property type="entry name" value="P-loop_NTPase"/>
</dbReference>
<dbReference type="Proteomes" id="UP001597135">
    <property type="component" value="Unassembled WGS sequence"/>
</dbReference>
<dbReference type="PANTHER" id="PTHR33540:SF2">
    <property type="entry name" value="TRNA THREONYLCARBAMOYLADENOSINE BIOSYNTHESIS PROTEIN TSAE"/>
    <property type="match status" value="1"/>
</dbReference>
<evidence type="ECO:0000313" key="12">
    <source>
        <dbReference type="Proteomes" id="UP001597135"/>
    </source>
</evidence>
<evidence type="ECO:0000256" key="6">
    <source>
        <dbReference type="ARBA" id="ARBA00022723"/>
    </source>
</evidence>
<accession>A0ABW3ZLF4</accession>
<organism evidence="11 12">
    <name type="scientific">Litorisediminicola beolgyonensis</name>
    <dbReference type="NCBI Taxonomy" id="1173614"/>
    <lineage>
        <taxon>Bacteria</taxon>
        <taxon>Pseudomonadati</taxon>
        <taxon>Pseudomonadota</taxon>
        <taxon>Alphaproteobacteria</taxon>
        <taxon>Rhodobacterales</taxon>
        <taxon>Paracoccaceae</taxon>
        <taxon>Litorisediminicola</taxon>
    </lineage>
</organism>
<sequence>MSTPTSRHRSLALASPDATARLARQLGAGLRPGDTVLLSGTLGAGKSHFARALIQSRLPVPEDVPSPTFTLVQVYDLGDAELWHADLYRLSGPDAVEELGLTDAFATAICLVEWPDRLGELTPEGALSLTLDPGAEDDARMAELSWTAPRWDAAVAELSA</sequence>
<keyword evidence="12" id="KW-1185">Reference proteome</keyword>
<keyword evidence="4" id="KW-0963">Cytoplasm</keyword>
<keyword evidence="6" id="KW-0479">Metal-binding</keyword>
<evidence type="ECO:0000256" key="5">
    <source>
        <dbReference type="ARBA" id="ARBA00022694"/>
    </source>
</evidence>
<evidence type="ECO:0000256" key="1">
    <source>
        <dbReference type="ARBA" id="ARBA00004496"/>
    </source>
</evidence>
<evidence type="ECO:0000256" key="7">
    <source>
        <dbReference type="ARBA" id="ARBA00022741"/>
    </source>
</evidence>
<keyword evidence="9" id="KW-0460">Magnesium</keyword>